<dbReference type="Proteomes" id="UP000438429">
    <property type="component" value="Unassembled WGS sequence"/>
</dbReference>
<feature type="region of interest" description="Disordered" evidence="1">
    <location>
        <begin position="27"/>
        <end position="103"/>
    </location>
</feature>
<protein>
    <submittedName>
        <fullName evidence="2">Uncharacterized protein</fullName>
    </submittedName>
</protein>
<sequence>MLASLTSATSRFPSSSQALVAIRAHSWEQQERNKKRSRGLSSWQRLSGSGRRQVACDEKFSAESDSGDEEEEEEEEEELGSRMKSEGKGCDERAGKGRRTERK</sequence>
<evidence type="ECO:0000256" key="1">
    <source>
        <dbReference type="SAM" id="MobiDB-lite"/>
    </source>
</evidence>
<dbReference type="AlphaFoldDB" id="A0A6A4TNX9"/>
<gene>
    <name evidence="2" type="ORF">F2P81_000182</name>
</gene>
<comment type="caution">
    <text evidence="2">The sequence shown here is derived from an EMBL/GenBank/DDBJ whole genome shotgun (WGS) entry which is preliminary data.</text>
</comment>
<proteinExistence type="predicted"/>
<evidence type="ECO:0000313" key="3">
    <source>
        <dbReference type="Proteomes" id="UP000438429"/>
    </source>
</evidence>
<reference evidence="2 3" key="1">
    <citation type="submission" date="2019-06" db="EMBL/GenBank/DDBJ databases">
        <title>Draft genomes of female and male turbot (Scophthalmus maximus).</title>
        <authorList>
            <person name="Xu H."/>
            <person name="Xu X.-W."/>
            <person name="Shao C."/>
            <person name="Chen S."/>
        </authorList>
    </citation>
    <scope>NUCLEOTIDE SEQUENCE [LARGE SCALE GENOMIC DNA]</scope>
    <source>
        <strain evidence="2">Ysfricsl-2016a</strain>
        <tissue evidence="2">Blood</tissue>
    </source>
</reference>
<name>A0A6A4TNX9_SCOMX</name>
<organism evidence="2 3">
    <name type="scientific">Scophthalmus maximus</name>
    <name type="common">Turbot</name>
    <name type="synonym">Psetta maxima</name>
    <dbReference type="NCBI Taxonomy" id="52904"/>
    <lineage>
        <taxon>Eukaryota</taxon>
        <taxon>Metazoa</taxon>
        <taxon>Chordata</taxon>
        <taxon>Craniata</taxon>
        <taxon>Vertebrata</taxon>
        <taxon>Euteleostomi</taxon>
        <taxon>Actinopterygii</taxon>
        <taxon>Neopterygii</taxon>
        <taxon>Teleostei</taxon>
        <taxon>Neoteleostei</taxon>
        <taxon>Acanthomorphata</taxon>
        <taxon>Carangaria</taxon>
        <taxon>Pleuronectiformes</taxon>
        <taxon>Pleuronectoidei</taxon>
        <taxon>Scophthalmidae</taxon>
        <taxon>Scophthalmus</taxon>
    </lineage>
</organism>
<feature type="compositionally biased region" description="Basic and acidic residues" evidence="1">
    <location>
        <begin position="79"/>
        <end position="95"/>
    </location>
</feature>
<feature type="compositionally biased region" description="Acidic residues" evidence="1">
    <location>
        <begin position="65"/>
        <end position="78"/>
    </location>
</feature>
<accession>A0A6A4TNX9</accession>
<dbReference type="EMBL" id="VEVO01000001">
    <property type="protein sequence ID" value="KAF0046549.1"/>
    <property type="molecule type" value="Genomic_DNA"/>
</dbReference>
<evidence type="ECO:0000313" key="2">
    <source>
        <dbReference type="EMBL" id="KAF0046549.1"/>
    </source>
</evidence>